<dbReference type="InterPro" id="IPR043604">
    <property type="entry name" value="DUF883_N"/>
</dbReference>
<evidence type="ECO:0000256" key="1">
    <source>
        <dbReference type="ARBA" id="ARBA00004377"/>
    </source>
</evidence>
<comment type="caution">
    <text evidence="11">The sequence shown here is derived from an EMBL/GenBank/DDBJ whole genome shotgun (WGS) entry which is preliminary data.</text>
</comment>
<evidence type="ECO:0000313" key="12">
    <source>
        <dbReference type="Proteomes" id="UP000786387"/>
    </source>
</evidence>
<dbReference type="PANTHER" id="PTHR35893:SF3">
    <property type="entry name" value="INNER MEMBRANE PROTEIN"/>
    <property type="match status" value="1"/>
</dbReference>
<dbReference type="EMBL" id="JAAMRF010000009">
    <property type="protein sequence ID" value="MBA1275184.1"/>
    <property type="molecule type" value="Genomic_DNA"/>
</dbReference>
<protein>
    <submittedName>
        <fullName evidence="11">DUF883 domain-containing protein</fullName>
    </submittedName>
</protein>
<dbReference type="RefSeq" id="WP_181072217.1">
    <property type="nucleotide sequence ID" value="NZ_JAAMRF010000009.1"/>
</dbReference>
<keyword evidence="5" id="KW-0812">Transmembrane</keyword>
<organism evidence="11 12">
    <name type="scientific">Stutzerimonas azotifigens</name>
    <dbReference type="NCBI Taxonomy" id="291995"/>
    <lineage>
        <taxon>Bacteria</taxon>
        <taxon>Pseudomonadati</taxon>
        <taxon>Pseudomonadota</taxon>
        <taxon>Gammaproteobacteria</taxon>
        <taxon>Pseudomonadales</taxon>
        <taxon>Pseudomonadaceae</taxon>
        <taxon>Stutzerimonas</taxon>
    </lineage>
</organism>
<comment type="similarity">
    <text evidence="2">Belongs to the ElaB/YgaM/YqjD family.</text>
</comment>
<gene>
    <name evidence="11" type="ORF">G7026_17675</name>
</gene>
<reference evidence="11 12" key="1">
    <citation type="submission" date="2020-02" db="EMBL/GenBank/DDBJ databases">
        <title>Synteny-based analysis reveals conserved mechanism for high triclosan tolerance in Pseudomonas, as well as instances of horizontal transfer.</title>
        <authorList>
            <person name="Mcfarland A.G."/>
            <person name="Bertucci H.K."/>
            <person name="Litmann E."/>
            <person name="Shen J."/>
            <person name="Huttenhower C."/>
            <person name="Hartmann E.M."/>
        </authorList>
    </citation>
    <scope>NUCLEOTIDE SEQUENCE [LARGE SCALE GENOMIC DNA]</scope>
    <source>
        <strain evidence="11 12">115A1</strain>
    </source>
</reference>
<feature type="region of interest" description="Disordered" evidence="8">
    <location>
        <begin position="1"/>
        <end position="35"/>
    </location>
</feature>
<evidence type="ECO:0000256" key="3">
    <source>
        <dbReference type="ARBA" id="ARBA00022475"/>
    </source>
</evidence>
<feature type="compositionally biased region" description="Polar residues" evidence="8">
    <location>
        <begin position="1"/>
        <end position="24"/>
    </location>
</feature>
<accession>A0ABR5Z4W4</accession>
<keyword evidence="6" id="KW-1133">Transmembrane helix</keyword>
<feature type="domain" description="DUF883" evidence="9">
    <location>
        <begin position="45"/>
        <end position="89"/>
    </location>
</feature>
<evidence type="ECO:0000259" key="9">
    <source>
        <dbReference type="Pfam" id="PF05957"/>
    </source>
</evidence>
<proteinExistence type="inferred from homology"/>
<keyword evidence="12" id="KW-1185">Reference proteome</keyword>
<feature type="domain" description="DUF883" evidence="10">
    <location>
        <begin position="107"/>
        <end position="135"/>
    </location>
</feature>
<evidence type="ECO:0000256" key="5">
    <source>
        <dbReference type="ARBA" id="ARBA00022692"/>
    </source>
</evidence>
<dbReference type="PANTHER" id="PTHR35893">
    <property type="entry name" value="INNER MEMBRANE PROTEIN-RELATED"/>
    <property type="match status" value="1"/>
</dbReference>
<sequence length="136" mass="14874">MTLESTNGLPGDASQPSSNATGEQQMPLFDKNAHKRNLQNAQSALIEEFHTLIGDTERLLKYTQNTAGTQAEELRTKLNENLSRARGMLKDREGTMRGQGQAAIQCTEDYVQTHPWQSVGIAAGVGFLLGLLSSRN</sequence>
<evidence type="ECO:0000313" key="11">
    <source>
        <dbReference type="EMBL" id="MBA1275184.1"/>
    </source>
</evidence>
<evidence type="ECO:0000256" key="2">
    <source>
        <dbReference type="ARBA" id="ARBA00010423"/>
    </source>
</evidence>
<dbReference type="Pfam" id="PF05957">
    <property type="entry name" value="DUF883"/>
    <property type="match status" value="1"/>
</dbReference>
<keyword evidence="7" id="KW-0472">Membrane</keyword>
<name>A0ABR5Z4W4_9GAMM</name>
<comment type="subcellular location">
    <subcellularLocation>
        <location evidence="1">Cell inner membrane</location>
        <topology evidence="1">Single-pass membrane protein</topology>
    </subcellularLocation>
</comment>
<dbReference type="Proteomes" id="UP000786387">
    <property type="component" value="Unassembled WGS sequence"/>
</dbReference>
<dbReference type="InterPro" id="IPR010279">
    <property type="entry name" value="YqjD/ElaB"/>
</dbReference>
<dbReference type="Pfam" id="PF19029">
    <property type="entry name" value="DUF883_C"/>
    <property type="match status" value="1"/>
</dbReference>
<evidence type="ECO:0000256" key="7">
    <source>
        <dbReference type="ARBA" id="ARBA00023136"/>
    </source>
</evidence>
<evidence type="ECO:0000256" key="6">
    <source>
        <dbReference type="ARBA" id="ARBA00022989"/>
    </source>
</evidence>
<evidence type="ECO:0000259" key="10">
    <source>
        <dbReference type="Pfam" id="PF19029"/>
    </source>
</evidence>
<keyword evidence="3" id="KW-1003">Cell membrane</keyword>
<keyword evidence="4" id="KW-0997">Cell inner membrane</keyword>
<evidence type="ECO:0000256" key="8">
    <source>
        <dbReference type="SAM" id="MobiDB-lite"/>
    </source>
</evidence>
<evidence type="ECO:0000256" key="4">
    <source>
        <dbReference type="ARBA" id="ARBA00022519"/>
    </source>
</evidence>
<dbReference type="InterPro" id="IPR043605">
    <property type="entry name" value="DUF883_C"/>
</dbReference>